<name>A0A177NBD2_9GAMM</name>
<reference evidence="1 2" key="1">
    <citation type="submission" date="2016-03" db="EMBL/GenBank/DDBJ databases">
        <authorList>
            <person name="Ploux O."/>
        </authorList>
    </citation>
    <scope>NUCLEOTIDE SEQUENCE [LARGE SCALE GENOMIC DNA]</scope>
    <source>
        <strain evidence="1 2">R-45378</strain>
    </source>
</reference>
<dbReference type="EMBL" id="LUUJ01000083">
    <property type="protein sequence ID" value="OAI15307.1"/>
    <property type="molecule type" value="Genomic_DNA"/>
</dbReference>
<evidence type="ECO:0000313" key="1">
    <source>
        <dbReference type="EMBL" id="OAI15307.1"/>
    </source>
</evidence>
<dbReference type="Proteomes" id="UP000077857">
    <property type="component" value="Unassembled WGS sequence"/>
</dbReference>
<sequence>MSDDLTFKSNQDALEKAGLLFCRIEKLASTAIVINGNKDGEFKNPLYREYCVYYQLEAIRDLAKKYEIVFDGLAMTLGRPSDLQLKAAES</sequence>
<dbReference type="RefSeq" id="WP_064040861.1">
    <property type="nucleotide sequence ID" value="NZ_LUUJ01000083.1"/>
</dbReference>
<comment type="caution">
    <text evidence="1">The sequence shown here is derived from an EMBL/GenBank/DDBJ whole genome shotgun (WGS) entry which is preliminary data.</text>
</comment>
<proteinExistence type="predicted"/>
<dbReference type="AlphaFoldDB" id="A0A177NBD2"/>
<organism evidence="1 2">
    <name type="scientific">Methylomonas koyamae</name>
    <dbReference type="NCBI Taxonomy" id="702114"/>
    <lineage>
        <taxon>Bacteria</taxon>
        <taxon>Pseudomonadati</taxon>
        <taxon>Pseudomonadota</taxon>
        <taxon>Gammaproteobacteria</taxon>
        <taxon>Methylococcales</taxon>
        <taxon>Methylococcaceae</taxon>
        <taxon>Methylomonas</taxon>
    </lineage>
</organism>
<evidence type="ECO:0000313" key="2">
    <source>
        <dbReference type="Proteomes" id="UP000077857"/>
    </source>
</evidence>
<protein>
    <submittedName>
        <fullName evidence="1">Uncharacterized protein</fullName>
    </submittedName>
</protein>
<gene>
    <name evidence="1" type="ORF">A1507_14420</name>
</gene>
<accession>A0A177NBD2</accession>